<proteinExistence type="predicted"/>
<accession>A0A2H5EY29</accession>
<dbReference type="InterPro" id="IPR041698">
    <property type="entry name" value="Methyltransf_25"/>
</dbReference>
<organism evidence="2 3">
    <name type="scientific">Paracoccus zhejiangensis</name>
    <dbReference type="NCBI Taxonomy" id="1077935"/>
    <lineage>
        <taxon>Bacteria</taxon>
        <taxon>Pseudomonadati</taxon>
        <taxon>Pseudomonadota</taxon>
        <taxon>Alphaproteobacteria</taxon>
        <taxon>Rhodobacterales</taxon>
        <taxon>Paracoccaceae</taxon>
        <taxon>Paracoccus</taxon>
    </lineage>
</organism>
<dbReference type="Pfam" id="PF13649">
    <property type="entry name" value="Methyltransf_25"/>
    <property type="match status" value="1"/>
</dbReference>
<gene>
    <name evidence="2" type="ORF">CX676_08645</name>
</gene>
<dbReference type="Proteomes" id="UP000234530">
    <property type="component" value="Chromosome"/>
</dbReference>
<feature type="domain" description="Methyltransferase" evidence="1">
    <location>
        <begin position="67"/>
        <end position="158"/>
    </location>
</feature>
<keyword evidence="3" id="KW-1185">Reference proteome</keyword>
<evidence type="ECO:0000259" key="1">
    <source>
        <dbReference type="Pfam" id="PF13649"/>
    </source>
</evidence>
<dbReference type="SUPFAM" id="SSF53335">
    <property type="entry name" value="S-adenosyl-L-methionine-dependent methyltransferases"/>
    <property type="match status" value="1"/>
</dbReference>
<dbReference type="EMBL" id="CP025430">
    <property type="protein sequence ID" value="AUH64216.1"/>
    <property type="molecule type" value="Genomic_DNA"/>
</dbReference>
<name>A0A2H5EY29_9RHOB</name>
<dbReference type="KEGG" id="pzh:CX676_08645"/>
<evidence type="ECO:0000313" key="3">
    <source>
        <dbReference type="Proteomes" id="UP000234530"/>
    </source>
</evidence>
<protein>
    <recommendedName>
        <fullName evidence="1">Methyltransferase domain-containing protein</fullName>
    </recommendedName>
</protein>
<dbReference type="RefSeq" id="WP_101752254.1">
    <property type="nucleotide sequence ID" value="NZ_CP025430.1"/>
</dbReference>
<reference evidence="2 3" key="1">
    <citation type="journal article" date="2013" name="Antonie Van Leeuwenhoek">
        <title>Paracoccus zhejiangensis sp. nov., isolated from activated sludge in wastewater-treatment system.</title>
        <authorList>
            <person name="Wu Z.G."/>
            <person name="Zhang D.F."/>
            <person name="Liu Y.L."/>
            <person name="Wang F."/>
            <person name="Jiang X."/>
            <person name="Li C."/>
            <person name="Li S.P."/>
            <person name="Hong Q."/>
            <person name="Li W.J."/>
        </authorList>
    </citation>
    <scope>NUCLEOTIDE SEQUENCE [LARGE SCALE GENOMIC DNA]</scope>
    <source>
        <strain evidence="2 3">J6</strain>
    </source>
</reference>
<dbReference type="InterPro" id="IPR029063">
    <property type="entry name" value="SAM-dependent_MTases_sf"/>
</dbReference>
<dbReference type="AlphaFoldDB" id="A0A2H5EY29"/>
<sequence length="228" mass="25735">MTDQATDDDLAHRQRVDALLRQGKNVYQPLYNYPYPQAFAALRPCADRCRAVEASMGGAVAGRRLWDMGCSLGYNTLWFVDRGMTGTGIDIDPRNVALCREISRWTPGEARFKQGELSREMVEAMKPGSHDYGFLFSMLHHVIETRGLAYVQAMMQALTARIPVLYVELALRSEVPPPGYDWARHLPEDELAIFATCEGLSFQLIGRFPTHVGPVTRPIYRVSRGREN</sequence>
<dbReference type="OrthoDB" id="9791837at2"/>
<evidence type="ECO:0000313" key="2">
    <source>
        <dbReference type="EMBL" id="AUH64216.1"/>
    </source>
</evidence>
<dbReference type="Gene3D" id="3.40.50.150">
    <property type="entry name" value="Vaccinia Virus protein VP39"/>
    <property type="match status" value="1"/>
</dbReference>